<evidence type="ECO:0000256" key="4">
    <source>
        <dbReference type="ARBA" id="ARBA00022695"/>
    </source>
</evidence>
<evidence type="ECO:0000256" key="3">
    <source>
        <dbReference type="ARBA" id="ARBA00022679"/>
    </source>
</evidence>
<feature type="binding site" evidence="6">
    <location>
        <begin position="275"/>
        <end position="277"/>
    </location>
    <ligand>
        <name>NAD(+)</name>
        <dbReference type="ChEBI" id="CHEBI:57540"/>
    </ligand>
</feature>
<feature type="active site" evidence="6">
    <location>
        <position position="430"/>
    </location>
</feature>
<reference evidence="8" key="2">
    <citation type="submission" date="2009-09" db="EMBL/GenBank/DDBJ databases">
        <title>Complete sequence of chromosome of Candidatus Accumulibacter phosphatis clade IIA str. UW-1.</title>
        <authorList>
            <consortium name="US DOE Joint Genome Institute"/>
            <person name="Martin H.G."/>
            <person name="Ivanova N."/>
            <person name="Kunin V."/>
            <person name="Warnecke F."/>
            <person name="Barry K."/>
            <person name="He S."/>
            <person name="Salamov A."/>
            <person name="Szeto E."/>
            <person name="Dalin E."/>
            <person name="Pangilinan J.L."/>
            <person name="Lapidus A."/>
            <person name="Lowry S."/>
            <person name="Kyrpides N.C."/>
            <person name="McMahon K.D."/>
            <person name="Hugenholtz P."/>
        </authorList>
    </citation>
    <scope>NUCLEOTIDE SEQUENCE [LARGE SCALE GENOMIC DNA]</scope>
    <source>
        <strain evidence="8">UW-1</strain>
    </source>
</reference>
<keyword evidence="3 6" id="KW-0808">Transferase</keyword>
<evidence type="ECO:0000313" key="8">
    <source>
        <dbReference type="EMBL" id="ACV35021.1"/>
    </source>
</evidence>
<dbReference type="PROSITE" id="PS52018">
    <property type="entry name" value="DART"/>
    <property type="match status" value="1"/>
</dbReference>
<accession>C7RUG9</accession>
<comment type="similarity">
    <text evidence="6">Belongs to the DarT ADP-ribosyltransferase family.</text>
</comment>
<keyword evidence="2 6" id="KW-0328">Glycosyltransferase</keyword>
<dbReference type="Pfam" id="PF14487">
    <property type="entry name" value="DarT"/>
    <property type="match status" value="1"/>
</dbReference>
<evidence type="ECO:0000256" key="1">
    <source>
        <dbReference type="ARBA" id="ARBA00022649"/>
    </source>
</evidence>
<keyword evidence="5 6" id="KW-0238">DNA-binding</keyword>
<dbReference type="InterPro" id="IPR029494">
    <property type="entry name" value="DarT"/>
</dbReference>
<evidence type="ECO:0000256" key="5">
    <source>
        <dbReference type="ARBA" id="ARBA00023125"/>
    </source>
</evidence>
<gene>
    <name evidence="8" type="ordered locus">CAP2UW1_1711</name>
</gene>
<name>C7RUG9_ACCRE</name>
<dbReference type="KEGG" id="app:CAP2UW1_1711"/>
<evidence type="ECO:0000256" key="6">
    <source>
        <dbReference type="PROSITE-ProRule" id="PRU01362"/>
    </source>
</evidence>
<dbReference type="eggNOG" id="ENOG5030JDI">
    <property type="taxonomic scope" value="Bacteria"/>
</dbReference>
<reference evidence="8" key="1">
    <citation type="submission" date="2009-08" db="EMBL/GenBank/DDBJ databases">
        <authorList>
            <consortium name="US DOE Joint Genome Institute"/>
            <person name="Lucas S."/>
            <person name="Copeland A."/>
            <person name="Lapidus A."/>
            <person name="Glavina del Rio T."/>
            <person name="Dalin E."/>
            <person name="Tice H."/>
            <person name="Bruce D."/>
            <person name="Barry K."/>
            <person name="Pitluck S."/>
            <person name="Lowry S."/>
            <person name="Larimer F."/>
            <person name="Land M."/>
            <person name="Hauser L."/>
            <person name="Kyrpides N."/>
            <person name="Ivanova N."/>
            <person name="McMahon K.D."/>
            <person name="Hugenholtz P."/>
        </authorList>
    </citation>
    <scope>NUCLEOTIDE SEQUENCE</scope>
    <source>
        <strain evidence="8">UW-1</strain>
    </source>
</reference>
<proteinExistence type="inferred from homology"/>
<feature type="active site" description="Proton acceptor" evidence="6">
    <location>
        <position position="314"/>
    </location>
</feature>
<feature type="domain" description="DarT" evidence="7">
    <location>
        <begin position="271"/>
        <end position="456"/>
    </location>
</feature>
<organism evidence="8">
    <name type="scientific">Accumulibacter regalis</name>
    <dbReference type="NCBI Taxonomy" id="522306"/>
    <lineage>
        <taxon>Bacteria</taxon>
        <taxon>Pseudomonadati</taxon>
        <taxon>Pseudomonadota</taxon>
        <taxon>Betaproteobacteria</taxon>
        <taxon>Candidatus Accumulibacter</taxon>
    </lineage>
</organism>
<dbReference type="HOGENOM" id="CLU_599392_0_0_4"/>
<dbReference type="GO" id="GO:0016779">
    <property type="term" value="F:nucleotidyltransferase activity"/>
    <property type="evidence" value="ECO:0007669"/>
    <property type="project" value="UniProtKB-UniRule"/>
</dbReference>
<dbReference type="EMBL" id="CP001715">
    <property type="protein sequence ID" value="ACV35021.1"/>
    <property type="molecule type" value="Genomic_DNA"/>
</dbReference>
<comment type="caution">
    <text evidence="6">Lacks conserved residue(s) required for the propagation of feature annotation.</text>
</comment>
<evidence type="ECO:0000256" key="2">
    <source>
        <dbReference type="ARBA" id="ARBA00022676"/>
    </source>
</evidence>
<protein>
    <recommendedName>
        <fullName evidence="7">DarT domain-containing protein</fullName>
    </recommendedName>
</protein>
<sequence>MLSPKYPCPRNTLSPKYPQRQMTTSIRSLSDLHLLKEALRVADERTYPVTQGVEPWATDALDPRSASLLVPIEEDRADLAELEGLLKKHDFWLGYSHLKGWALLDRKKREYSDWNRPFILLGDGSIDRLSRAEFSCEPNGPWRLNYWKKIDGTTRRAAGSASDLLQEIRRYIQQTEQAGQLRAKLVADRNGDFATRIGEPSFDEEIYSTCGLEFHEKWAEARRAHYTQTLPCRAEWLRTWAKKINAGAAGLEPTWSRGIVTERHLSDNGVGHLWHFTDIRNLAPIRRAGGLYSWAGLGALGISDAYMLANDFSRSCDARLGRDRYVRLSFIPNSWFFQRVRWSCPQAVWLRFSLKAVTLGEVDYSLGNAASGFVALRDDLPSMGINWDMVTPFSPPHPCDKGPTRYPTLYPDQVGDPFLFRQISNAWNSEVLIKHYLPLDFCTGVFDCRSGEALNI</sequence>
<dbReference type="GO" id="GO:0016757">
    <property type="term" value="F:glycosyltransferase activity"/>
    <property type="evidence" value="ECO:0007669"/>
    <property type="project" value="UniProtKB-UniRule"/>
</dbReference>
<feature type="binding site" evidence="6">
    <location>
        <position position="314"/>
    </location>
    <ligand>
        <name>NAD(+)</name>
        <dbReference type="ChEBI" id="CHEBI:57540"/>
    </ligand>
</feature>
<dbReference type="GO" id="GO:0003677">
    <property type="term" value="F:DNA binding"/>
    <property type="evidence" value="ECO:0007669"/>
    <property type="project" value="UniProtKB-UniRule"/>
</dbReference>
<keyword evidence="1 6" id="KW-1277">Toxin-antitoxin system</keyword>
<keyword evidence="4 6" id="KW-0548">Nucleotidyltransferase</keyword>
<comment type="catalytic activity">
    <reaction evidence="6">
        <text>a thymidine in DNA + NAD(+) = an N-(ADP-alpha-D-ribosyl)-thymidine in DNA + nicotinamide + H(+)</text>
        <dbReference type="Rhea" id="RHEA:71651"/>
        <dbReference type="Rhea" id="RHEA-COMP:13556"/>
        <dbReference type="Rhea" id="RHEA-COMP:18051"/>
        <dbReference type="ChEBI" id="CHEBI:15378"/>
        <dbReference type="ChEBI" id="CHEBI:17154"/>
        <dbReference type="ChEBI" id="CHEBI:57540"/>
        <dbReference type="ChEBI" id="CHEBI:137386"/>
        <dbReference type="ChEBI" id="CHEBI:191199"/>
    </reaction>
</comment>
<dbReference type="AlphaFoldDB" id="C7RUG9"/>
<evidence type="ECO:0000259" key="7">
    <source>
        <dbReference type="PROSITE" id="PS52018"/>
    </source>
</evidence>